<reference evidence="7" key="1">
    <citation type="journal article" date="2019" name="Int. J. Syst. Evol. Microbiol.">
        <title>The Global Catalogue of Microorganisms (GCM) 10K type strain sequencing project: providing services to taxonomists for standard genome sequencing and annotation.</title>
        <authorList>
            <consortium name="The Broad Institute Genomics Platform"/>
            <consortium name="The Broad Institute Genome Sequencing Center for Infectious Disease"/>
            <person name="Wu L."/>
            <person name="Ma J."/>
        </authorList>
    </citation>
    <scope>NUCLEOTIDE SEQUENCE [LARGE SCALE GENOMIC DNA]</scope>
    <source>
        <strain evidence="7">KCTC 22437</strain>
    </source>
</reference>
<feature type="domain" description="Soluble ligand binding" evidence="5">
    <location>
        <begin position="244"/>
        <end position="291"/>
    </location>
</feature>
<evidence type="ECO:0000313" key="6">
    <source>
        <dbReference type="EMBL" id="MFD2873844.1"/>
    </source>
</evidence>
<dbReference type="Gene3D" id="3.10.560.10">
    <property type="entry name" value="Outer membrane lipoprotein wza domain like"/>
    <property type="match status" value="6"/>
</dbReference>
<dbReference type="InterPro" id="IPR019554">
    <property type="entry name" value="Soluble_ligand-bd"/>
</dbReference>
<evidence type="ECO:0000259" key="4">
    <source>
        <dbReference type="Pfam" id="PF02563"/>
    </source>
</evidence>
<dbReference type="Pfam" id="PF10531">
    <property type="entry name" value="SLBB"/>
    <property type="match status" value="5"/>
</dbReference>
<dbReference type="Pfam" id="PF02563">
    <property type="entry name" value="Poly_export"/>
    <property type="match status" value="1"/>
</dbReference>
<feature type="domain" description="Soluble ligand binding" evidence="5">
    <location>
        <begin position="330"/>
        <end position="371"/>
    </location>
</feature>
<organism evidence="6 7">
    <name type="scientific">Mucilaginibacter ximonensis</name>
    <dbReference type="NCBI Taxonomy" id="538021"/>
    <lineage>
        <taxon>Bacteria</taxon>
        <taxon>Pseudomonadati</taxon>
        <taxon>Bacteroidota</taxon>
        <taxon>Sphingobacteriia</taxon>
        <taxon>Sphingobacteriales</taxon>
        <taxon>Sphingobacteriaceae</taxon>
        <taxon>Mucilaginibacter</taxon>
    </lineage>
</organism>
<feature type="domain" description="Soluble ligand binding" evidence="5">
    <location>
        <begin position="499"/>
        <end position="544"/>
    </location>
</feature>
<accession>A0ABW5YFM5</accession>
<keyword evidence="2" id="KW-1133">Transmembrane helix</keyword>
<name>A0ABW5YFM5_9SPHI</name>
<evidence type="ECO:0000259" key="5">
    <source>
        <dbReference type="Pfam" id="PF10531"/>
    </source>
</evidence>
<evidence type="ECO:0000256" key="2">
    <source>
        <dbReference type="SAM" id="Phobius"/>
    </source>
</evidence>
<dbReference type="Proteomes" id="UP001597557">
    <property type="component" value="Unassembled WGS sequence"/>
</dbReference>
<protein>
    <submittedName>
        <fullName evidence="6">SLBB domain-containing protein</fullName>
    </submittedName>
</protein>
<dbReference type="PANTHER" id="PTHR33619">
    <property type="entry name" value="POLYSACCHARIDE EXPORT PROTEIN GFCE-RELATED"/>
    <property type="match status" value="1"/>
</dbReference>
<proteinExistence type="predicted"/>
<dbReference type="PANTHER" id="PTHR33619:SF3">
    <property type="entry name" value="POLYSACCHARIDE EXPORT PROTEIN GFCE-RELATED"/>
    <property type="match status" value="1"/>
</dbReference>
<sequence length="834" mass="91653">MNKLKICLALLGVILCIFACSPVSAQTLPQNLSNVNIDSYSDDQIRQLLQAAKAQGLTDAQLIQLAESRNLSPDQAQRLQARITEVRRKDGNTTGYSGSTDTVINTDAIRKVNGGKSGDGIAKDNNNDVLSALQSKIFGASLFRNANANSFQPNLKIATPVNYIVGPDDKLVINVYGNSIANWTLTVSPEGNINIPGVGVLNVAGKTIEQATTSIKSRLAANRYAIGNGTNVQVSLGDIRSISVRIQGELVRPGTYTLPSLSSAFDALYAAGGPSDIGSFRKIEIIRGNKVIRKLDLYEYLVHGDHKDDIVLKDQDEIHVPPYTMHVELRGEVKVPAIFEPLPNEKLKDIINYAGGFTDQAYTAHIKVIQASDRQRRISDIFEKDFDTYTPKRGDIYTVDRILNRFENRVVITGAVFRPGDYELQQGLTVSQLIKNAGGLKEDAFTGRGSIIRLNPDNTTQQLSFNLRDIMNNSSADIVLQREDNVTITSLFDLHDPYKVTIKGQVRKPGDFNYADSMKVADLILKAGGFAEGASSKRIEVSRRVFDSDPSQKGSRVAQVFSINVDSNLKFEDIKFSLKPFDIVSVYSLPGYEIQKVVKVEGEVIFPGYYTIEKKNEKISDLVRRAGGLTQSADVEGGSLRRDNAAVLGVDKTKLDTVALNRERSERLKRLQRSYKDSTNNSVDTSQFRNNYVGINLKKILARPGSGEDLILENGDVLRIPKEQQTVRVNGEVLYPSAVVYSKNKSFRDYVLNAGGFSPSALKRGAYVVYPNGTVKGTSKFLFFNSHPRVKPGSEIFVPKKPVNNTNTGQLILGYTTGLASLGAIILGILSLKR</sequence>
<keyword evidence="2" id="KW-0812">Transmembrane</keyword>
<feature type="domain" description="Soluble ligand binding" evidence="5">
    <location>
        <begin position="410"/>
        <end position="456"/>
    </location>
</feature>
<gene>
    <name evidence="6" type="ORF">ACFS5N_15290</name>
</gene>
<dbReference type="InterPro" id="IPR003715">
    <property type="entry name" value="Poly_export_N"/>
</dbReference>
<feature type="transmembrane region" description="Helical" evidence="2">
    <location>
        <begin position="812"/>
        <end position="832"/>
    </location>
</feature>
<feature type="domain" description="Polysaccharide export protein N-terminal" evidence="4">
    <location>
        <begin position="160"/>
        <end position="234"/>
    </location>
</feature>
<feature type="chain" id="PRO_5046441055" evidence="3">
    <location>
        <begin position="26"/>
        <end position="834"/>
    </location>
</feature>
<evidence type="ECO:0000256" key="3">
    <source>
        <dbReference type="SAM" id="SignalP"/>
    </source>
</evidence>
<feature type="signal peptide" evidence="3">
    <location>
        <begin position="1"/>
        <end position="25"/>
    </location>
</feature>
<dbReference type="EMBL" id="JBHUPD010000003">
    <property type="protein sequence ID" value="MFD2873844.1"/>
    <property type="molecule type" value="Genomic_DNA"/>
</dbReference>
<evidence type="ECO:0000256" key="1">
    <source>
        <dbReference type="ARBA" id="ARBA00022729"/>
    </source>
</evidence>
<feature type="domain" description="Soluble ligand binding" evidence="5">
    <location>
        <begin position="597"/>
        <end position="642"/>
    </location>
</feature>
<dbReference type="RefSeq" id="WP_377187369.1">
    <property type="nucleotide sequence ID" value="NZ_JBHUPD010000003.1"/>
</dbReference>
<keyword evidence="2" id="KW-0472">Membrane</keyword>
<keyword evidence="7" id="KW-1185">Reference proteome</keyword>
<dbReference type="InterPro" id="IPR049712">
    <property type="entry name" value="Poly_export"/>
</dbReference>
<comment type="caution">
    <text evidence="6">The sequence shown here is derived from an EMBL/GenBank/DDBJ whole genome shotgun (WGS) entry which is preliminary data.</text>
</comment>
<evidence type="ECO:0000313" key="7">
    <source>
        <dbReference type="Proteomes" id="UP001597557"/>
    </source>
</evidence>
<keyword evidence="1 3" id="KW-0732">Signal</keyword>